<feature type="transmembrane region" description="Helical" evidence="1">
    <location>
        <begin position="26"/>
        <end position="43"/>
    </location>
</feature>
<comment type="caution">
    <text evidence="3">The sequence shown here is derived from an EMBL/GenBank/DDBJ whole genome shotgun (WGS) entry which is preliminary data.</text>
</comment>
<dbReference type="InterPro" id="IPR000045">
    <property type="entry name" value="Prepilin_IV_endopep_pep"/>
</dbReference>
<feature type="transmembrane region" description="Helical" evidence="1">
    <location>
        <begin position="55"/>
        <end position="74"/>
    </location>
</feature>
<accession>A3V4G3</accession>
<dbReference type="eggNOG" id="ENOG50345KS">
    <property type="taxonomic scope" value="Bacteria"/>
</dbReference>
<dbReference type="GO" id="GO:0016020">
    <property type="term" value="C:membrane"/>
    <property type="evidence" value="ECO:0007669"/>
    <property type="project" value="InterPro"/>
</dbReference>
<evidence type="ECO:0000259" key="2">
    <source>
        <dbReference type="Pfam" id="PF01478"/>
    </source>
</evidence>
<dbReference type="Gene3D" id="1.20.120.1220">
    <property type="match status" value="1"/>
</dbReference>
<keyword evidence="4" id="KW-1185">Reference proteome</keyword>
<gene>
    <name evidence="3" type="ORF">SKA53_03201</name>
</gene>
<feature type="domain" description="Prepilin type IV endopeptidase peptidase" evidence="2">
    <location>
        <begin position="8"/>
        <end position="111"/>
    </location>
</feature>
<dbReference type="GO" id="GO:0004190">
    <property type="term" value="F:aspartic-type endopeptidase activity"/>
    <property type="evidence" value="ECO:0007669"/>
    <property type="project" value="InterPro"/>
</dbReference>
<keyword evidence="1" id="KW-1133">Transmembrane helix</keyword>
<dbReference type="OrthoDB" id="7652069at2"/>
<name>A3V4G3_9RHOB</name>
<dbReference type="STRING" id="314232.SKA53_03201"/>
<sequence>MAAYAPFLMSLILIAAMVIEMRDGRLPNLLTMLPFVVFMALIVTAPDPAVFAGRLVGAAMVFVVGLVLFAVAGFGAGAVKLLTGLALFIPPEDALATFAIFIVTMFAGTFIILQLHKRFAAQGSKWVILNKRVLPMSLPIGIAGLCAFWLI</sequence>
<dbReference type="RefSeq" id="WP_007204600.1">
    <property type="nucleotide sequence ID" value="NZ_CH672414.1"/>
</dbReference>
<dbReference type="EMBL" id="AAMS01000003">
    <property type="protein sequence ID" value="EAQ07370.1"/>
    <property type="molecule type" value="Genomic_DNA"/>
</dbReference>
<reference evidence="3 4" key="1">
    <citation type="submission" date="2006-01" db="EMBL/GenBank/DDBJ databases">
        <authorList>
            <person name="Hagstrom A."/>
            <person name="Ferriera S."/>
            <person name="Johnson J."/>
            <person name="Kravitz S."/>
            <person name="Halpern A."/>
            <person name="Remington K."/>
            <person name="Beeson K."/>
            <person name="Tran B."/>
            <person name="Rogers Y.-H."/>
            <person name="Friedman R."/>
            <person name="Venter J.C."/>
        </authorList>
    </citation>
    <scope>NUCLEOTIDE SEQUENCE [LARGE SCALE GENOMIC DNA]</scope>
    <source>
        <strain evidence="3 4">SKA53</strain>
    </source>
</reference>
<dbReference type="Proteomes" id="UP000004507">
    <property type="component" value="Unassembled WGS sequence"/>
</dbReference>
<protein>
    <recommendedName>
        <fullName evidence="2">Prepilin type IV endopeptidase peptidase domain-containing protein</fullName>
    </recommendedName>
</protein>
<evidence type="ECO:0000313" key="4">
    <source>
        <dbReference type="Proteomes" id="UP000004507"/>
    </source>
</evidence>
<dbReference type="Pfam" id="PF01478">
    <property type="entry name" value="Peptidase_A24"/>
    <property type="match status" value="1"/>
</dbReference>
<organism evidence="3 4">
    <name type="scientific">Yoonia vestfoldensis SKA53</name>
    <dbReference type="NCBI Taxonomy" id="314232"/>
    <lineage>
        <taxon>Bacteria</taxon>
        <taxon>Pseudomonadati</taxon>
        <taxon>Pseudomonadota</taxon>
        <taxon>Alphaproteobacteria</taxon>
        <taxon>Rhodobacterales</taxon>
        <taxon>Paracoccaceae</taxon>
        <taxon>Yoonia</taxon>
    </lineage>
</organism>
<dbReference type="HOGENOM" id="CLU_1729150_0_0_5"/>
<feature type="transmembrane region" description="Helical" evidence="1">
    <location>
        <begin position="94"/>
        <end position="113"/>
    </location>
</feature>
<keyword evidence="1" id="KW-0812">Transmembrane</keyword>
<proteinExistence type="predicted"/>
<evidence type="ECO:0000256" key="1">
    <source>
        <dbReference type="SAM" id="Phobius"/>
    </source>
</evidence>
<feature type="transmembrane region" description="Helical" evidence="1">
    <location>
        <begin position="133"/>
        <end position="150"/>
    </location>
</feature>
<keyword evidence="1" id="KW-0472">Membrane</keyword>
<evidence type="ECO:0000313" key="3">
    <source>
        <dbReference type="EMBL" id="EAQ07370.1"/>
    </source>
</evidence>
<dbReference type="AlphaFoldDB" id="A3V4G3"/>